<dbReference type="PANTHER" id="PTHR38445">
    <property type="entry name" value="HTH-TYPE TRANSCRIPTIONAL REPRESSOR YTRA"/>
    <property type="match status" value="1"/>
</dbReference>
<dbReference type="EMBL" id="JRNE01000037">
    <property type="protein sequence ID" value="KGF17594.1"/>
    <property type="molecule type" value="Genomic_DNA"/>
</dbReference>
<dbReference type="SMART" id="SM00345">
    <property type="entry name" value="HTH_GNTR"/>
    <property type="match status" value="1"/>
</dbReference>
<reference evidence="5 6" key="1">
    <citation type="submission" date="2014-07" db="EMBL/GenBank/DDBJ databases">
        <authorList>
            <person name="McCorrison J."/>
            <person name="Sanka R."/>
            <person name="Torralba M."/>
            <person name="Gillis M."/>
            <person name="Haft D.H."/>
            <person name="Methe B."/>
            <person name="Sutton G."/>
            <person name="Nelson K.E."/>
        </authorList>
    </citation>
    <scope>NUCLEOTIDE SEQUENCE [LARGE SCALE GENOMIC DNA]</scope>
    <source>
        <strain evidence="5 6">DNF00450</strain>
    </source>
</reference>
<dbReference type="InterPro" id="IPR036390">
    <property type="entry name" value="WH_DNA-bd_sf"/>
</dbReference>
<dbReference type="eggNOG" id="COG1725">
    <property type="taxonomic scope" value="Bacteria"/>
</dbReference>
<dbReference type="InterPro" id="IPR036388">
    <property type="entry name" value="WH-like_DNA-bd_sf"/>
</dbReference>
<sequence>MLIHLDSASTTPLWAQLVAALRRSIHDGDVAIGEKLPSAGDLADSLDLNKNTVLRAYRQLRDDGIVELRRGRGATVIAGAASDAETAGHGAVETALDRLAAAARDASVPMSDLIAGLTVRGVR</sequence>
<keyword evidence="3" id="KW-0804">Transcription</keyword>
<dbReference type="SUPFAM" id="SSF46785">
    <property type="entry name" value="Winged helix' DNA-binding domain"/>
    <property type="match status" value="1"/>
</dbReference>
<evidence type="ECO:0000313" key="5">
    <source>
        <dbReference type="EMBL" id="KGF17594.1"/>
    </source>
</evidence>
<dbReference type="Proteomes" id="UP000029548">
    <property type="component" value="Unassembled WGS sequence"/>
</dbReference>
<evidence type="ECO:0000259" key="4">
    <source>
        <dbReference type="PROSITE" id="PS50949"/>
    </source>
</evidence>
<dbReference type="PANTHER" id="PTHR38445:SF7">
    <property type="entry name" value="GNTR-FAMILY TRANSCRIPTIONAL REGULATOR"/>
    <property type="match status" value="1"/>
</dbReference>
<evidence type="ECO:0000256" key="1">
    <source>
        <dbReference type="ARBA" id="ARBA00023015"/>
    </source>
</evidence>
<feature type="domain" description="HTH gntR-type" evidence="4">
    <location>
        <begin position="11"/>
        <end position="79"/>
    </location>
</feature>
<dbReference type="Pfam" id="PF00392">
    <property type="entry name" value="GntR"/>
    <property type="match status" value="1"/>
</dbReference>
<dbReference type="AlphaFoldDB" id="A0A096A9M8"/>
<organism evidence="5 6">
    <name type="scientific">Corynebacterium freneyi DNF00450</name>
    <dbReference type="NCBI Taxonomy" id="1287475"/>
    <lineage>
        <taxon>Bacteria</taxon>
        <taxon>Bacillati</taxon>
        <taxon>Actinomycetota</taxon>
        <taxon>Actinomycetes</taxon>
        <taxon>Mycobacteriales</taxon>
        <taxon>Corynebacteriaceae</taxon>
        <taxon>Corynebacterium</taxon>
    </lineage>
</organism>
<evidence type="ECO:0000256" key="3">
    <source>
        <dbReference type="ARBA" id="ARBA00023163"/>
    </source>
</evidence>
<keyword evidence="2" id="KW-0238">DNA-binding</keyword>
<protein>
    <recommendedName>
        <fullName evidence="4">HTH gntR-type domain-containing protein</fullName>
    </recommendedName>
</protein>
<proteinExistence type="predicted"/>
<dbReference type="CDD" id="cd07377">
    <property type="entry name" value="WHTH_GntR"/>
    <property type="match status" value="1"/>
</dbReference>
<name>A0A096A9M8_9CORY</name>
<dbReference type="PROSITE" id="PS50949">
    <property type="entry name" value="HTH_GNTR"/>
    <property type="match status" value="1"/>
</dbReference>
<dbReference type="Gene3D" id="1.10.10.10">
    <property type="entry name" value="Winged helix-like DNA-binding domain superfamily/Winged helix DNA-binding domain"/>
    <property type="match status" value="1"/>
</dbReference>
<keyword evidence="1" id="KW-0805">Transcription regulation</keyword>
<dbReference type="GO" id="GO:0003700">
    <property type="term" value="F:DNA-binding transcription factor activity"/>
    <property type="evidence" value="ECO:0007669"/>
    <property type="project" value="InterPro"/>
</dbReference>
<gene>
    <name evidence="5" type="ORF">HMPREF1650_03300</name>
</gene>
<dbReference type="RefSeq" id="WP_035120808.1">
    <property type="nucleotide sequence ID" value="NZ_JRNE01000037.1"/>
</dbReference>
<evidence type="ECO:0000256" key="2">
    <source>
        <dbReference type="ARBA" id="ARBA00023125"/>
    </source>
</evidence>
<accession>A0A096A9M8</accession>
<dbReference type="GO" id="GO:0003677">
    <property type="term" value="F:DNA binding"/>
    <property type="evidence" value="ECO:0007669"/>
    <property type="project" value="UniProtKB-KW"/>
</dbReference>
<evidence type="ECO:0000313" key="6">
    <source>
        <dbReference type="Proteomes" id="UP000029548"/>
    </source>
</evidence>
<comment type="caution">
    <text evidence="5">The sequence shown here is derived from an EMBL/GenBank/DDBJ whole genome shotgun (WGS) entry which is preliminary data.</text>
</comment>
<dbReference type="InterPro" id="IPR000524">
    <property type="entry name" value="Tscrpt_reg_HTH_GntR"/>
</dbReference>